<gene>
    <name evidence="3" type="ORF">GCM10010911_20160</name>
</gene>
<dbReference type="GO" id="GO:0000155">
    <property type="term" value="F:phosphorelay sensor kinase activity"/>
    <property type="evidence" value="ECO:0007669"/>
    <property type="project" value="InterPro"/>
</dbReference>
<dbReference type="PANTHER" id="PTHR34220">
    <property type="entry name" value="SENSOR HISTIDINE KINASE YPDA"/>
    <property type="match status" value="1"/>
</dbReference>
<dbReference type="InterPro" id="IPR050640">
    <property type="entry name" value="Bact_2-comp_sensor_kinase"/>
</dbReference>
<reference evidence="3" key="2">
    <citation type="submission" date="2020-09" db="EMBL/GenBank/DDBJ databases">
        <authorList>
            <person name="Sun Q."/>
            <person name="Zhou Y."/>
        </authorList>
    </citation>
    <scope>NUCLEOTIDE SEQUENCE</scope>
    <source>
        <strain evidence="3">CGMCC 1.15178</strain>
    </source>
</reference>
<dbReference type="PANTHER" id="PTHR34220:SF7">
    <property type="entry name" value="SENSOR HISTIDINE KINASE YPDA"/>
    <property type="match status" value="1"/>
</dbReference>
<keyword evidence="3" id="KW-0808">Transferase</keyword>
<keyword evidence="4" id="KW-1185">Reference proteome</keyword>
<dbReference type="InterPro" id="IPR010559">
    <property type="entry name" value="Sig_transdc_His_kin_internal"/>
</dbReference>
<dbReference type="Pfam" id="PF06580">
    <property type="entry name" value="His_kinase"/>
    <property type="match status" value="1"/>
</dbReference>
<feature type="domain" description="Signal transduction histidine kinase internal region" evidence="2">
    <location>
        <begin position="378"/>
        <end position="457"/>
    </location>
</feature>
<keyword evidence="1" id="KW-0812">Transmembrane</keyword>
<name>A0A916YW22_9BACL</name>
<feature type="transmembrane region" description="Helical" evidence="1">
    <location>
        <begin position="289"/>
        <end position="310"/>
    </location>
</feature>
<accession>A0A916YW22</accession>
<keyword evidence="1" id="KW-1133">Transmembrane helix</keyword>
<keyword evidence="3" id="KW-0418">Kinase</keyword>
<sequence>MRRLSIRTKLFLAFTLCMNLIIGLLSYLYLQQTSNVIWERNREASQQMLFRFSSSVDRIYKDIDRISAQIMYDMDINNHFDSPKPNFDDSYPTFVKLLKLTTLLQNLNGPALTAKRIIIFNLNGDYIDYGLNWDTYPRLSDRFSYADWIQPVLSKNGDKQLIPPRPTEWQSTGEVVFSIARSMNSRTIIEIQQPYTLLEQTITAGITPESAARIYIYDDAGRIFYPYKLPRTPFNADRSNGDPNGTEIVHSETGETNIINLTHSSYTGLNIALLQPKAVLLKPIRQLHMLSYIIIGAAELLALLFSYWIARTITSPILKLQRFVRKVELDNVPTALSPVDFKYSYEVNELYETFVKMTLGLHSSMNQVIDLQQRQNIAQMQALYAQMNPHFLYNTLSSIGRRAEESADPQVAQMCYKLTKMMRYSTISLAEPVEMQEELTHAVSYLELMKLRYEHQFHYEAKCDSTLEIESVPKLILQPLLENSFSHGFLKVEPPWTLRIVIQHEPADVHQSNQWSIAIIDNGIGFEPAALARIQGVIDLLHSGQALELQSITSRGLGNVGMENTLTRCRMYWGDRVRFTLRNLIEGSEVKLLIQRIEE</sequence>
<dbReference type="AlphaFoldDB" id="A0A916YW22"/>
<evidence type="ECO:0000313" key="4">
    <source>
        <dbReference type="Proteomes" id="UP000612456"/>
    </source>
</evidence>
<dbReference type="RefSeq" id="WP_229750179.1">
    <property type="nucleotide sequence ID" value="NZ_BMHP01000001.1"/>
</dbReference>
<dbReference type="Gene3D" id="3.30.565.10">
    <property type="entry name" value="Histidine kinase-like ATPase, C-terminal domain"/>
    <property type="match status" value="1"/>
</dbReference>
<evidence type="ECO:0000313" key="3">
    <source>
        <dbReference type="EMBL" id="GGD62220.1"/>
    </source>
</evidence>
<dbReference type="GO" id="GO:0016020">
    <property type="term" value="C:membrane"/>
    <property type="evidence" value="ECO:0007669"/>
    <property type="project" value="InterPro"/>
</dbReference>
<organism evidence="3 4">
    <name type="scientific">Paenibacillus nasutitermitis</name>
    <dbReference type="NCBI Taxonomy" id="1652958"/>
    <lineage>
        <taxon>Bacteria</taxon>
        <taxon>Bacillati</taxon>
        <taxon>Bacillota</taxon>
        <taxon>Bacilli</taxon>
        <taxon>Bacillales</taxon>
        <taxon>Paenibacillaceae</taxon>
        <taxon>Paenibacillus</taxon>
    </lineage>
</organism>
<evidence type="ECO:0000259" key="2">
    <source>
        <dbReference type="Pfam" id="PF06580"/>
    </source>
</evidence>
<dbReference type="SUPFAM" id="SSF55874">
    <property type="entry name" value="ATPase domain of HSP90 chaperone/DNA topoisomerase II/histidine kinase"/>
    <property type="match status" value="1"/>
</dbReference>
<keyword evidence="1" id="KW-0472">Membrane</keyword>
<feature type="transmembrane region" description="Helical" evidence="1">
    <location>
        <begin position="12"/>
        <end position="30"/>
    </location>
</feature>
<reference evidence="3" key="1">
    <citation type="journal article" date="2014" name="Int. J. Syst. Evol. Microbiol.">
        <title>Complete genome sequence of Corynebacterium casei LMG S-19264T (=DSM 44701T), isolated from a smear-ripened cheese.</title>
        <authorList>
            <consortium name="US DOE Joint Genome Institute (JGI-PGF)"/>
            <person name="Walter F."/>
            <person name="Albersmeier A."/>
            <person name="Kalinowski J."/>
            <person name="Ruckert C."/>
        </authorList>
    </citation>
    <scope>NUCLEOTIDE SEQUENCE</scope>
    <source>
        <strain evidence="3">CGMCC 1.15178</strain>
    </source>
</reference>
<dbReference type="Gene3D" id="6.10.340.10">
    <property type="match status" value="1"/>
</dbReference>
<dbReference type="EMBL" id="BMHP01000001">
    <property type="protein sequence ID" value="GGD62220.1"/>
    <property type="molecule type" value="Genomic_DNA"/>
</dbReference>
<evidence type="ECO:0000256" key="1">
    <source>
        <dbReference type="SAM" id="Phobius"/>
    </source>
</evidence>
<protein>
    <submittedName>
        <fullName evidence="3">Histidine kinase</fullName>
    </submittedName>
</protein>
<comment type="caution">
    <text evidence="3">The sequence shown here is derived from an EMBL/GenBank/DDBJ whole genome shotgun (WGS) entry which is preliminary data.</text>
</comment>
<dbReference type="InterPro" id="IPR036890">
    <property type="entry name" value="HATPase_C_sf"/>
</dbReference>
<dbReference type="Proteomes" id="UP000612456">
    <property type="component" value="Unassembled WGS sequence"/>
</dbReference>
<proteinExistence type="predicted"/>